<dbReference type="Gene3D" id="3.40.50.300">
    <property type="entry name" value="P-loop containing nucleotide triphosphate hydrolases"/>
    <property type="match status" value="1"/>
</dbReference>
<dbReference type="Proteomes" id="UP000182762">
    <property type="component" value="Unassembled WGS sequence"/>
</dbReference>
<evidence type="ECO:0000256" key="2">
    <source>
        <dbReference type="ARBA" id="ARBA00022840"/>
    </source>
</evidence>
<reference evidence="5 6" key="1">
    <citation type="submission" date="2016-10" db="EMBL/GenBank/DDBJ databases">
        <authorList>
            <person name="Varghese N."/>
            <person name="Submissions S."/>
        </authorList>
    </citation>
    <scope>NUCLEOTIDE SEQUENCE [LARGE SCALE GENOMIC DNA]</scope>
    <source>
        <strain evidence="5 6">DSM 13796</strain>
    </source>
</reference>
<dbReference type="PANTHER" id="PTHR22683">
    <property type="entry name" value="SPORULATION PROTEIN RELATED"/>
    <property type="match status" value="1"/>
</dbReference>
<organism evidence="5 6">
    <name type="scientific">Priestia endophytica DSM 13796</name>
    <dbReference type="NCBI Taxonomy" id="1121089"/>
    <lineage>
        <taxon>Bacteria</taxon>
        <taxon>Bacillati</taxon>
        <taxon>Bacillota</taxon>
        <taxon>Bacilli</taxon>
        <taxon>Bacillales</taxon>
        <taxon>Bacillaceae</taxon>
        <taxon>Priestia</taxon>
    </lineage>
</organism>
<evidence type="ECO:0000259" key="4">
    <source>
        <dbReference type="PROSITE" id="PS50901"/>
    </source>
</evidence>
<evidence type="ECO:0000256" key="3">
    <source>
        <dbReference type="PROSITE-ProRule" id="PRU00289"/>
    </source>
</evidence>
<sequence length="388" mass="44945">MWELMAIPVLTSAAALWFGRNTSSEEHRIVQQTFEHYHIHVKDGKNNRYPQLVREYKSTKRIKLIYRTPLALEEKTLRTLQQILSVTLDQEVNVSFKKWLIIEISKHKMPSYVSYEEVPYRKGWMVPLGKNRQGWHFHHFDRTPHTTISGTTRFGKTVMMKVMMTYLIEHHPWDAQFVIIDLKGGLEFDRYQNLQQVKRIASNPIEALYALKQVQKDMTERMDRFKRQGWSNIVDTPLSQRLFVFIDEAAQLTPEKFMEKEEKKTLAQCQSILSEIARLGGALGVRLVYGTQYPTSNVLNGSIKQNADLKVSFRLGSDYASKVALDAYGAEALPSDIKGRALIKTHEVKEVQVPYLNHEEIWKRIGGYEVAKQTVVPNETGEDYVRLG</sequence>
<dbReference type="Pfam" id="PF01580">
    <property type="entry name" value="FtsK_SpoIIIE"/>
    <property type="match status" value="1"/>
</dbReference>
<name>A0A1I5YLS2_9BACI</name>
<evidence type="ECO:0000313" key="6">
    <source>
        <dbReference type="Proteomes" id="UP000182762"/>
    </source>
</evidence>
<dbReference type="InterPro" id="IPR002543">
    <property type="entry name" value="FtsK_dom"/>
</dbReference>
<keyword evidence="2 3" id="KW-0067">ATP-binding</keyword>
<feature type="binding site" evidence="3">
    <location>
        <begin position="150"/>
        <end position="157"/>
    </location>
    <ligand>
        <name>ATP</name>
        <dbReference type="ChEBI" id="CHEBI:30616"/>
    </ligand>
</feature>
<dbReference type="SUPFAM" id="SSF52540">
    <property type="entry name" value="P-loop containing nucleoside triphosphate hydrolases"/>
    <property type="match status" value="1"/>
</dbReference>
<accession>A0A1I5YLS2</accession>
<gene>
    <name evidence="5" type="ORF">SAMN02745910_01402</name>
</gene>
<keyword evidence="1 3" id="KW-0547">Nucleotide-binding</keyword>
<dbReference type="PROSITE" id="PS50901">
    <property type="entry name" value="FTSK"/>
    <property type="match status" value="1"/>
</dbReference>
<dbReference type="EMBL" id="FOXX01000003">
    <property type="protein sequence ID" value="SFQ45102.1"/>
    <property type="molecule type" value="Genomic_DNA"/>
</dbReference>
<comment type="caution">
    <text evidence="5">The sequence shown here is derived from an EMBL/GenBank/DDBJ whole genome shotgun (WGS) entry which is preliminary data.</text>
</comment>
<dbReference type="PANTHER" id="PTHR22683:SF1">
    <property type="entry name" value="TYPE VII SECRETION SYSTEM PROTEIN ESSC"/>
    <property type="match status" value="1"/>
</dbReference>
<evidence type="ECO:0000256" key="1">
    <source>
        <dbReference type="ARBA" id="ARBA00022741"/>
    </source>
</evidence>
<evidence type="ECO:0000313" key="5">
    <source>
        <dbReference type="EMBL" id="SFQ45102.1"/>
    </source>
</evidence>
<proteinExistence type="predicted"/>
<keyword evidence="6" id="KW-1185">Reference proteome</keyword>
<dbReference type="InterPro" id="IPR050206">
    <property type="entry name" value="FtsK/SpoIIIE/SftA"/>
</dbReference>
<protein>
    <submittedName>
        <fullName evidence="5">DNA segregation ATPase FtsK/SpoIIIE, S-DNA-T family</fullName>
    </submittedName>
</protein>
<dbReference type="InterPro" id="IPR027417">
    <property type="entry name" value="P-loop_NTPase"/>
</dbReference>
<feature type="domain" description="FtsK" evidence="4">
    <location>
        <begin position="132"/>
        <end position="322"/>
    </location>
</feature>